<feature type="signal peptide" evidence="2">
    <location>
        <begin position="1"/>
        <end position="23"/>
    </location>
</feature>
<dbReference type="Gene3D" id="3.40.50.1820">
    <property type="entry name" value="alpha/beta hydrolase"/>
    <property type="match status" value="1"/>
</dbReference>
<name>A0A395RFJ7_FUSSP</name>
<gene>
    <name evidence="4" type="ORF">FSPOR_11720</name>
</gene>
<evidence type="ECO:0000313" key="4">
    <source>
        <dbReference type="EMBL" id="RGP58881.1"/>
    </source>
</evidence>
<dbReference type="AlphaFoldDB" id="A0A395RFJ7"/>
<dbReference type="InterPro" id="IPR002018">
    <property type="entry name" value="CarbesteraseB"/>
</dbReference>
<dbReference type="InterPro" id="IPR050309">
    <property type="entry name" value="Type-B_Carboxylest/Lipase"/>
</dbReference>
<reference evidence="4 5" key="1">
    <citation type="journal article" date="2018" name="PLoS Pathog.">
        <title>Evolution of structural diversity of trichothecenes, a family of toxins produced by plant pathogenic and entomopathogenic fungi.</title>
        <authorList>
            <person name="Proctor R.H."/>
            <person name="McCormick S.P."/>
            <person name="Kim H.S."/>
            <person name="Cardoza R.E."/>
            <person name="Stanley A.M."/>
            <person name="Lindo L."/>
            <person name="Kelly A."/>
            <person name="Brown D.W."/>
            <person name="Lee T."/>
            <person name="Vaughan M.M."/>
            <person name="Alexander N.J."/>
            <person name="Busman M."/>
            <person name="Gutierrez S."/>
        </authorList>
    </citation>
    <scope>NUCLEOTIDE SEQUENCE [LARGE SCALE GENOMIC DNA]</scope>
    <source>
        <strain evidence="4 5">NRRL 3299</strain>
    </source>
</reference>
<keyword evidence="2" id="KW-0732">Signal</keyword>
<dbReference type="Pfam" id="PF00135">
    <property type="entry name" value="COesterase"/>
    <property type="match status" value="1"/>
</dbReference>
<dbReference type="Proteomes" id="UP000266152">
    <property type="component" value="Unassembled WGS sequence"/>
</dbReference>
<sequence>MVLHNSIFTLATGLTLAASCVVAAPPAPPCPPLPPTAVPQGKIEGFRDAHCNAVYLGVPFAASTGGQNRWKAPQDLPKSDRPIKAKAYGPTCPQAISNDAFTRQDEDCLNLNIWAPKDGKNLPASPTLTTY</sequence>
<evidence type="ECO:0000256" key="1">
    <source>
        <dbReference type="SAM" id="MobiDB-lite"/>
    </source>
</evidence>
<keyword evidence="5" id="KW-1185">Reference proteome</keyword>
<proteinExistence type="predicted"/>
<dbReference type="EMBL" id="PXOF01000249">
    <property type="protein sequence ID" value="RGP58881.1"/>
    <property type="molecule type" value="Genomic_DNA"/>
</dbReference>
<evidence type="ECO:0000256" key="2">
    <source>
        <dbReference type="SAM" id="SignalP"/>
    </source>
</evidence>
<protein>
    <recommendedName>
        <fullName evidence="3">Carboxylesterase type B domain-containing protein</fullName>
    </recommendedName>
</protein>
<dbReference type="STRING" id="5514.A0A395RFJ7"/>
<dbReference type="PANTHER" id="PTHR11559">
    <property type="entry name" value="CARBOXYLESTERASE"/>
    <property type="match status" value="1"/>
</dbReference>
<evidence type="ECO:0000313" key="5">
    <source>
        <dbReference type="Proteomes" id="UP000266152"/>
    </source>
</evidence>
<feature type="domain" description="Carboxylesterase type B" evidence="3">
    <location>
        <begin position="38"/>
        <end position="123"/>
    </location>
</feature>
<feature type="chain" id="PRO_5017290402" description="Carboxylesterase type B domain-containing protein" evidence="2">
    <location>
        <begin position="24"/>
        <end position="131"/>
    </location>
</feature>
<evidence type="ECO:0000259" key="3">
    <source>
        <dbReference type="Pfam" id="PF00135"/>
    </source>
</evidence>
<feature type="region of interest" description="Disordered" evidence="1">
    <location>
        <begin position="66"/>
        <end position="90"/>
    </location>
</feature>
<comment type="caution">
    <text evidence="4">The sequence shown here is derived from an EMBL/GenBank/DDBJ whole genome shotgun (WGS) entry which is preliminary data.</text>
</comment>
<organism evidence="4 5">
    <name type="scientific">Fusarium sporotrichioides</name>
    <dbReference type="NCBI Taxonomy" id="5514"/>
    <lineage>
        <taxon>Eukaryota</taxon>
        <taxon>Fungi</taxon>
        <taxon>Dikarya</taxon>
        <taxon>Ascomycota</taxon>
        <taxon>Pezizomycotina</taxon>
        <taxon>Sordariomycetes</taxon>
        <taxon>Hypocreomycetidae</taxon>
        <taxon>Hypocreales</taxon>
        <taxon>Nectriaceae</taxon>
        <taxon>Fusarium</taxon>
    </lineage>
</organism>
<dbReference type="SUPFAM" id="SSF53474">
    <property type="entry name" value="alpha/beta-Hydrolases"/>
    <property type="match status" value="1"/>
</dbReference>
<accession>A0A395RFJ7</accession>
<dbReference type="InterPro" id="IPR029058">
    <property type="entry name" value="AB_hydrolase_fold"/>
</dbReference>